<evidence type="ECO:0000259" key="1">
    <source>
        <dbReference type="Pfam" id="PF24864"/>
    </source>
</evidence>
<evidence type="ECO:0000313" key="3">
    <source>
        <dbReference type="Proteomes" id="UP000664534"/>
    </source>
</evidence>
<accession>A0A8H3G0N1</accession>
<dbReference type="Pfam" id="PF24864">
    <property type="entry name" value="DUF7730"/>
    <property type="match status" value="1"/>
</dbReference>
<protein>
    <recommendedName>
        <fullName evidence="1">DUF7730 domain-containing protein</fullName>
    </recommendedName>
</protein>
<feature type="domain" description="DUF7730" evidence="1">
    <location>
        <begin position="29"/>
        <end position="174"/>
    </location>
</feature>
<sequence length="301" mass="35292">MKLRNGKLSSGIELLHLVTQEIYRDNALSPLLQLPAEVRNMIFGYVIGGQLIHIYGYKRSEVTTRCCALISENEAQEHFYATDPELFEQPDKTHGWSGRFSRDSSRHYDCQEKFSLSILRVCRQIYHEVKDVLYFANTFSFRNPTALQNFTSQLLKSSANPLFTIRSLHLDIQLCDLDDHLAWNNAIRNIPIYLPNVRSLYINLDMDIDDLDHLMVDYDVLMCLPVRYIWELYQLRVLPLKEVVVIVADEDWAIAESGQEWFSTLEDECRWTMGQKQGYATEIREVLLRRKKLKLHPKCRK</sequence>
<evidence type="ECO:0000313" key="2">
    <source>
        <dbReference type="EMBL" id="CAF9934414.1"/>
    </source>
</evidence>
<dbReference type="AlphaFoldDB" id="A0A8H3G0N1"/>
<proteinExistence type="predicted"/>
<gene>
    <name evidence="2" type="ORF">IMSHALPRED_009708</name>
</gene>
<organism evidence="2 3">
    <name type="scientific">Imshaugia aleurites</name>
    <dbReference type="NCBI Taxonomy" id="172621"/>
    <lineage>
        <taxon>Eukaryota</taxon>
        <taxon>Fungi</taxon>
        <taxon>Dikarya</taxon>
        <taxon>Ascomycota</taxon>
        <taxon>Pezizomycotina</taxon>
        <taxon>Lecanoromycetes</taxon>
        <taxon>OSLEUM clade</taxon>
        <taxon>Lecanoromycetidae</taxon>
        <taxon>Lecanorales</taxon>
        <taxon>Lecanorineae</taxon>
        <taxon>Parmeliaceae</taxon>
        <taxon>Imshaugia</taxon>
    </lineage>
</organism>
<dbReference type="InterPro" id="IPR056632">
    <property type="entry name" value="DUF7730"/>
</dbReference>
<keyword evidence="3" id="KW-1185">Reference proteome</keyword>
<dbReference type="EMBL" id="CAJPDT010000076">
    <property type="protein sequence ID" value="CAF9934414.1"/>
    <property type="molecule type" value="Genomic_DNA"/>
</dbReference>
<name>A0A8H3G0N1_9LECA</name>
<comment type="caution">
    <text evidence="2">The sequence shown here is derived from an EMBL/GenBank/DDBJ whole genome shotgun (WGS) entry which is preliminary data.</text>
</comment>
<dbReference type="Proteomes" id="UP000664534">
    <property type="component" value="Unassembled WGS sequence"/>
</dbReference>
<dbReference type="PANTHER" id="PTHR38790">
    <property type="entry name" value="2EXR DOMAIN-CONTAINING PROTEIN-RELATED"/>
    <property type="match status" value="1"/>
</dbReference>
<dbReference type="OrthoDB" id="4757095at2759"/>
<reference evidence="2" key="1">
    <citation type="submission" date="2021-03" db="EMBL/GenBank/DDBJ databases">
        <authorList>
            <person name="Tagirdzhanova G."/>
        </authorList>
    </citation>
    <scope>NUCLEOTIDE SEQUENCE</scope>
</reference>